<comment type="caution">
    <text evidence="1">The sequence shown here is derived from an EMBL/GenBank/DDBJ whole genome shotgun (WGS) entry which is preliminary data.</text>
</comment>
<accession>A0A4Z2FRX2</accession>
<keyword evidence="2" id="KW-1185">Reference proteome</keyword>
<gene>
    <name evidence="1" type="ORF">EYF80_046086</name>
</gene>
<name>A0A4Z2FRX2_9TELE</name>
<organism evidence="1 2">
    <name type="scientific">Liparis tanakae</name>
    <name type="common">Tanaka's snailfish</name>
    <dbReference type="NCBI Taxonomy" id="230148"/>
    <lineage>
        <taxon>Eukaryota</taxon>
        <taxon>Metazoa</taxon>
        <taxon>Chordata</taxon>
        <taxon>Craniata</taxon>
        <taxon>Vertebrata</taxon>
        <taxon>Euteleostomi</taxon>
        <taxon>Actinopterygii</taxon>
        <taxon>Neopterygii</taxon>
        <taxon>Teleostei</taxon>
        <taxon>Neoteleostei</taxon>
        <taxon>Acanthomorphata</taxon>
        <taxon>Eupercaria</taxon>
        <taxon>Perciformes</taxon>
        <taxon>Cottioidei</taxon>
        <taxon>Cottales</taxon>
        <taxon>Liparidae</taxon>
        <taxon>Liparis</taxon>
    </lineage>
</organism>
<reference evidence="1 2" key="1">
    <citation type="submission" date="2019-03" db="EMBL/GenBank/DDBJ databases">
        <title>First draft genome of Liparis tanakae, snailfish: a comprehensive survey of snailfish specific genes.</title>
        <authorList>
            <person name="Kim W."/>
            <person name="Song I."/>
            <person name="Jeong J.-H."/>
            <person name="Kim D."/>
            <person name="Kim S."/>
            <person name="Ryu S."/>
            <person name="Song J.Y."/>
            <person name="Lee S.K."/>
        </authorList>
    </citation>
    <scope>NUCLEOTIDE SEQUENCE [LARGE SCALE GENOMIC DNA]</scope>
    <source>
        <tissue evidence="1">Muscle</tissue>
    </source>
</reference>
<dbReference type="Proteomes" id="UP000314294">
    <property type="component" value="Unassembled WGS sequence"/>
</dbReference>
<evidence type="ECO:0000313" key="2">
    <source>
        <dbReference type="Proteomes" id="UP000314294"/>
    </source>
</evidence>
<evidence type="ECO:0000313" key="1">
    <source>
        <dbReference type="EMBL" id="TNN43741.1"/>
    </source>
</evidence>
<dbReference type="AlphaFoldDB" id="A0A4Z2FRX2"/>
<dbReference type="EMBL" id="SRLO01000948">
    <property type="protein sequence ID" value="TNN43741.1"/>
    <property type="molecule type" value="Genomic_DNA"/>
</dbReference>
<sequence>MFVGVGVAAPRSRTQRPFGGVNLRPVTASSPDTRCFSDSMILVTGLRCTVNVWKSCGPEPTVSGCCTMTRTAPLLVPMMLLSEEAATILSLSPCGPPTTLAFSAMRSRVQSR</sequence>
<proteinExistence type="predicted"/>
<protein>
    <submittedName>
        <fullName evidence="1">Uncharacterized protein</fullName>
    </submittedName>
</protein>